<dbReference type="InterPro" id="IPR036291">
    <property type="entry name" value="NAD(P)-bd_dom_sf"/>
</dbReference>
<dbReference type="AlphaFoldDB" id="E4RUK0"/>
<dbReference type="KEGG" id="lby:Lbys_3074"/>
<evidence type="ECO:0000256" key="1">
    <source>
        <dbReference type="ARBA" id="ARBA00006484"/>
    </source>
</evidence>
<evidence type="ECO:0000313" key="5">
    <source>
        <dbReference type="Proteomes" id="UP000007435"/>
    </source>
</evidence>
<reference evidence="4 5" key="2">
    <citation type="journal article" date="2011" name="Stand. Genomic Sci.">
        <title>Complete genome sequence of Leadbetterella byssophila type strain (4M15).</title>
        <authorList>
            <person name="Abt B."/>
            <person name="Teshima H."/>
            <person name="Lucas S."/>
            <person name="Lapidus A."/>
            <person name="Del Rio T.G."/>
            <person name="Nolan M."/>
            <person name="Tice H."/>
            <person name="Cheng J.F."/>
            <person name="Pitluck S."/>
            <person name="Liolios K."/>
            <person name="Pagani I."/>
            <person name="Ivanova N."/>
            <person name="Mavromatis K."/>
            <person name="Pati A."/>
            <person name="Tapia R."/>
            <person name="Han C."/>
            <person name="Goodwin L."/>
            <person name="Chen A."/>
            <person name="Palaniappan K."/>
            <person name="Land M."/>
            <person name="Hauser L."/>
            <person name="Chang Y.J."/>
            <person name="Jeffries C.D."/>
            <person name="Rohde M."/>
            <person name="Goker M."/>
            <person name="Tindall B.J."/>
            <person name="Detter J.C."/>
            <person name="Woyke T."/>
            <person name="Bristow J."/>
            <person name="Eisen J.A."/>
            <person name="Markowitz V."/>
            <person name="Hugenholtz P."/>
            <person name="Klenk H.P."/>
            <person name="Kyrpides N.C."/>
        </authorList>
    </citation>
    <scope>NUCLEOTIDE SEQUENCE [LARGE SCALE GENOMIC DNA]</scope>
    <source>
        <strain evidence="5">DSM 17132 / JCM 16389 / KACC 11308 / NBRC 106382 / 4M15</strain>
    </source>
</reference>
<dbReference type="PANTHER" id="PTHR44196">
    <property type="entry name" value="DEHYDROGENASE/REDUCTASE SDR FAMILY MEMBER 7B"/>
    <property type="match status" value="1"/>
</dbReference>
<dbReference type="GO" id="GO:0016020">
    <property type="term" value="C:membrane"/>
    <property type="evidence" value="ECO:0007669"/>
    <property type="project" value="TreeGrafter"/>
</dbReference>
<dbReference type="InterPro" id="IPR020904">
    <property type="entry name" value="Sc_DH/Rdtase_CS"/>
</dbReference>
<dbReference type="SUPFAM" id="SSF51735">
    <property type="entry name" value="NAD(P)-binding Rossmann-fold domains"/>
    <property type="match status" value="1"/>
</dbReference>
<dbReference type="CDD" id="cd05233">
    <property type="entry name" value="SDR_c"/>
    <property type="match status" value="1"/>
</dbReference>
<keyword evidence="5" id="KW-1185">Reference proteome</keyword>
<protein>
    <submittedName>
        <fullName evidence="4">Short-chain dehydrogenase/reductase SDR</fullName>
    </submittedName>
</protein>
<dbReference type="Gene3D" id="3.40.50.720">
    <property type="entry name" value="NAD(P)-binding Rossmann-like Domain"/>
    <property type="match status" value="1"/>
</dbReference>
<dbReference type="PRINTS" id="PR00081">
    <property type="entry name" value="GDHRDH"/>
</dbReference>
<dbReference type="GO" id="GO:0016491">
    <property type="term" value="F:oxidoreductase activity"/>
    <property type="evidence" value="ECO:0007669"/>
    <property type="project" value="UniProtKB-KW"/>
</dbReference>
<evidence type="ECO:0000256" key="2">
    <source>
        <dbReference type="ARBA" id="ARBA00023002"/>
    </source>
</evidence>
<keyword evidence="2" id="KW-0560">Oxidoreductase</keyword>
<gene>
    <name evidence="4" type="ordered locus">Lbys_3074</name>
</gene>
<accession>E4RUK0</accession>
<evidence type="ECO:0000313" key="4">
    <source>
        <dbReference type="EMBL" id="ADQ18736.1"/>
    </source>
</evidence>
<dbReference type="EMBL" id="CP002305">
    <property type="protein sequence ID" value="ADQ18736.1"/>
    <property type="molecule type" value="Genomic_DNA"/>
</dbReference>
<comment type="similarity">
    <text evidence="1 3">Belongs to the short-chain dehydrogenases/reductases (SDR) family.</text>
</comment>
<dbReference type="Proteomes" id="UP000007435">
    <property type="component" value="Chromosome"/>
</dbReference>
<dbReference type="Pfam" id="PF00106">
    <property type="entry name" value="adh_short"/>
    <property type="match status" value="1"/>
</dbReference>
<dbReference type="STRING" id="649349.Lbys_3074"/>
<organism evidence="4 5">
    <name type="scientific">Leadbetterella byssophila (strain DSM 17132 / JCM 16389 / KACC 11308 / NBRC 106382 / 4M15)</name>
    <dbReference type="NCBI Taxonomy" id="649349"/>
    <lineage>
        <taxon>Bacteria</taxon>
        <taxon>Pseudomonadati</taxon>
        <taxon>Bacteroidota</taxon>
        <taxon>Cytophagia</taxon>
        <taxon>Cytophagales</taxon>
        <taxon>Leadbetterellaceae</taxon>
        <taxon>Leadbetterella</taxon>
    </lineage>
</organism>
<dbReference type="RefSeq" id="WP_013409767.1">
    <property type="nucleotide sequence ID" value="NC_014655.1"/>
</dbReference>
<dbReference type="eggNOG" id="COG4221">
    <property type="taxonomic scope" value="Bacteria"/>
</dbReference>
<dbReference type="PANTHER" id="PTHR44196:SF1">
    <property type="entry name" value="DEHYDROGENASE_REDUCTASE SDR FAMILY MEMBER 7B"/>
    <property type="match status" value="1"/>
</dbReference>
<dbReference type="InterPro" id="IPR002347">
    <property type="entry name" value="SDR_fam"/>
</dbReference>
<dbReference type="PROSITE" id="PS00061">
    <property type="entry name" value="ADH_SHORT"/>
    <property type="match status" value="1"/>
</dbReference>
<evidence type="ECO:0000256" key="3">
    <source>
        <dbReference type="RuleBase" id="RU000363"/>
    </source>
</evidence>
<sequence length="226" mass="24777">MKNLAVITGASKGIGLAITEKFLAQGFEVAICARNLESLVQIQNQYGKEKVHIFSADLSQKEQVFNFANFVKHLAIPIKVLVNNAGIFIPGSLLEEDHLQIHLDTNLWSAYYLTKALIPSLQESYIFNICSIASLAAYPRSGSYAISKFALLGFTKSLRQELLGSKIRVSAVLPGATLTDSWEGTTLPSERFISPKDVAEMIWAAYGLSPSACVEEIIIRPQQGDI</sequence>
<dbReference type="OrthoDB" id="9810734at2"/>
<dbReference type="HOGENOM" id="CLU_010194_2_10_10"/>
<proteinExistence type="inferred from homology"/>
<name>E4RUK0_LEAB4</name>
<reference key="1">
    <citation type="submission" date="2010-11" db="EMBL/GenBank/DDBJ databases">
        <title>The complete genome of Leadbetterella byssophila DSM 17132.</title>
        <authorList>
            <consortium name="US DOE Joint Genome Institute (JGI-PGF)"/>
            <person name="Lucas S."/>
            <person name="Copeland A."/>
            <person name="Lapidus A."/>
            <person name="Glavina del Rio T."/>
            <person name="Dalin E."/>
            <person name="Tice H."/>
            <person name="Bruce D."/>
            <person name="Goodwin L."/>
            <person name="Pitluck S."/>
            <person name="Kyrpides N."/>
            <person name="Mavromatis K."/>
            <person name="Ivanova N."/>
            <person name="Teshima H."/>
            <person name="Brettin T."/>
            <person name="Detter J.C."/>
            <person name="Han C."/>
            <person name="Tapia R."/>
            <person name="Land M."/>
            <person name="Hauser L."/>
            <person name="Markowitz V."/>
            <person name="Cheng J.-F."/>
            <person name="Hugenholtz P."/>
            <person name="Woyke T."/>
            <person name="Wu D."/>
            <person name="Tindall B."/>
            <person name="Pomrenke H.G."/>
            <person name="Brambilla E."/>
            <person name="Klenk H.-P."/>
            <person name="Eisen J.A."/>
        </authorList>
    </citation>
    <scope>NUCLEOTIDE SEQUENCE [LARGE SCALE GENOMIC DNA]</scope>
    <source>
        <strain>DSM 17132</strain>
    </source>
</reference>
<dbReference type="PRINTS" id="PR00080">
    <property type="entry name" value="SDRFAMILY"/>
</dbReference>